<dbReference type="InterPro" id="IPR027843">
    <property type="entry name" value="DUF4440"/>
</dbReference>
<dbReference type="Pfam" id="PF14534">
    <property type="entry name" value="DUF4440"/>
    <property type="match status" value="1"/>
</dbReference>
<name>A0ABX0PT33_9GAMM</name>
<dbReference type="EMBL" id="JAAQTO010000039">
    <property type="protein sequence ID" value="NIC06559.1"/>
    <property type="molecule type" value="Genomic_DNA"/>
</dbReference>
<protein>
    <submittedName>
        <fullName evidence="2">Nuclear transport factor 2 family protein</fullName>
    </submittedName>
</protein>
<organism evidence="2 3">
    <name type="scientific">Billgrantia bachuensis</name>
    <dbReference type="NCBI Taxonomy" id="2717286"/>
    <lineage>
        <taxon>Bacteria</taxon>
        <taxon>Pseudomonadati</taxon>
        <taxon>Pseudomonadota</taxon>
        <taxon>Gammaproteobacteria</taxon>
        <taxon>Oceanospirillales</taxon>
        <taxon>Halomonadaceae</taxon>
        <taxon>Billgrantia</taxon>
    </lineage>
</organism>
<sequence length="59" mass="6520">MEIEAILIEQVKALLTSEVRSSATRLQALLAPDFLEIGASGDFFGIDSVLDRLPQETDW</sequence>
<accession>A0ABX0PT33</accession>
<evidence type="ECO:0000313" key="2">
    <source>
        <dbReference type="EMBL" id="NIC06559.1"/>
    </source>
</evidence>
<dbReference type="InterPro" id="IPR032710">
    <property type="entry name" value="NTF2-like_dom_sf"/>
</dbReference>
<gene>
    <name evidence="2" type="ORF">HBJ55_14100</name>
</gene>
<evidence type="ECO:0000259" key="1">
    <source>
        <dbReference type="Pfam" id="PF14534"/>
    </source>
</evidence>
<feature type="domain" description="DUF4440" evidence="1">
    <location>
        <begin position="8"/>
        <end position="55"/>
    </location>
</feature>
<keyword evidence="3" id="KW-1185">Reference proteome</keyword>
<evidence type="ECO:0000313" key="3">
    <source>
        <dbReference type="Proteomes" id="UP001318321"/>
    </source>
</evidence>
<dbReference type="Proteomes" id="UP001318321">
    <property type="component" value="Unassembled WGS sequence"/>
</dbReference>
<dbReference type="SUPFAM" id="SSF54427">
    <property type="entry name" value="NTF2-like"/>
    <property type="match status" value="1"/>
</dbReference>
<reference evidence="2 3" key="1">
    <citation type="submission" date="2020-03" db="EMBL/GenBank/DDBJ databases">
        <title>Identification of Halomonas strains.</title>
        <authorList>
            <person name="Xiao Z."/>
            <person name="Dong F."/>
            <person name="Wang Z."/>
            <person name="Zhao J.-Y."/>
        </authorList>
    </citation>
    <scope>NUCLEOTIDE SEQUENCE [LARGE SCALE GENOMIC DNA]</scope>
    <source>
        <strain evidence="2 3">DX6</strain>
    </source>
</reference>
<proteinExistence type="predicted"/>
<comment type="caution">
    <text evidence="2">The sequence shown here is derived from an EMBL/GenBank/DDBJ whole genome shotgun (WGS) entry which is preliminary data.</text>
</comment>